<sequence>MLVSTKAIVLSAVKYGDSSLIVKCFTELSGVKSYLVKGVLSAKRGKIKPAYFQPLSQLEVVANHKNKGTLEYFKEVKMSYHYQNMHIDMGKNTMSLFLAEVLSHTIKEEEPNLDLFAYLENAFQWMDLHSQIANFHLYLLIQLTRFLGFFPGEYLNDARYFDLQEGVFTSIPLSEAFLVIEDFSEFPMLLGINFDAIETIKITRKQRQLLLKSILHYYELHLDDFKRPKSLEVLNEVFN</sequence>
<dbReference type="InterPro" id="IPR003717">
    <property type="entry name" value="RecO"/>
</dbReference>
<dbReference type="OrthoDB" id="9789152at2"/>
<dbReference type="RefSeq" id="WP_008236678.1">
    <property type="nucleotide sequence ID" value="NZ_AJJU01000002.1"/>
</dbReference>
<name>I0WJU5_9FLAO</name>
<dbReference type="EMBL" id="AJJU01000002">
    <property type="protein sequence ID" value="EID76661.1"/>
    <property type="molecule type" value="Genomic_DNA"/>
</dbReference>
<dbReference type="NCBIfam" id="TIGR00613">
    <property type="entry name" value="reco"/>
    <property type="match status" value="1"/>
</dbReference>
<comment type="similarity">
    <text evidence="4">Belongs to the RecO family.</text>
</comment>
<comment type="function">
    <text evidence="4">Involved in DNA repair and RecF pathway recombination.</text>
</comment>
<keyword evidence="3 4" id="KW-0234">DNA repair</keyword>
<protein>
    <recommendedName>
        <fullName evidence="4">DNA repair protein RecO</fullName>
    </recommendedName>
    <alternativeName>
        <fullName evidence="4">Recombination protein O</fullName>
    </alternativeName>
</protein>
<dbReference type="GO" id="GO:0006310">
    <property type="term" value="P:DNA recombination"/>
    <property type="evidence" value="ECO:0007669"/>
    <property type="project" value="UniProtKB-UniRule"/>
</dbReference>
<dbReference type="STRING" id="946077.W5A_01520"/>
<evidence type="ECO:0000256" key="2">
    <source>
        <dbReference type="ARBA" id="ARBA00023172"/>
    </source>
</evidence>
<keyword evidence="1 4" id="KW-0227">DNA damage</keyword>
<dbReference type="InterPro" id="IPR012340">
    <property type="entry name" value="NA-bd_OB-fold"/>
</dbReference>
<evidence type="ECO:0000256" key="4">
    <source>
        <dbReference type="HAMAP-Rule" id="MF_00201"/>
    </source>
</evidence>
<keyword evidence="2 4" id="KW-0233">DNA recombination</keyword>
<dbReference type="PANTHER" id="PTHR33991:SF1">
    <property type="entry name" value="DNA REPAIR PROTEIN RECO"/>
    <property type="match status" value="1"/>
</dbReference>
<comment type="caution">
    <text evidence="6">The sequence shown here is derived from an EMBL/GenBank/DDBJ whole genome shotgun (WGS) entry which is preliminary data.</text>
</comment>
<reference evidence="6 7" key="1">
    <citation type="journal article" date="2012" name="J. Bacteriol.">
        <title>Genome Sequence of the Halotolerant Bacterium Imtechella halotolerans K1T.</title>
        <authorList>
            <person name="Kumar S."/>
            <person name="Vikram S."/>
            <person name="Subramanian S."/>
            <person name="Raghava G.P."/>
            <person name="Pinnaka A.K."/>
        </authorList>
    </citation>
    <scope>NUCLEOTIDE SEQUENCE [LARGE SCALE GENOMIC DNA]</scope>
    <source>
        <strain evidence="6 7">K1</strain>
    </source>
</reference>
<feature type="domain" description="DNA replication/recombination mediator RecO N-terminal" evidence="5">
    <location>
        <begin position="1"/>
        <end position="78"/>
    </location>
</feature>
<dbReference type="Proteomes" id="UP000005938">
    <property type="component" value="Unassembled WGS sequence"/>
</dbReference>
<dbReference type="AlphaFoldDB" id="I0WJU5"/>
<dbReference type="PATRIC" id="fig|946077.3.peg.313"/>
<dbReference type="Pfam" id="PF02565">
    <property type="entry name" value="RecO_C"/>
    <property type="match status" value="1"/>
</dbReference>
<dbReference type="SUPFAM" id="SSF57863">
    <property type="entry name" value="ArfGap/RecO-like zinc finger"/>
    <property type="match status" value="1"/>
</dbReference>
<dbReference type="SUPFAM" id="SSF50249">
    <property type="entry name" value="Nucleic acid-binding proteins"/>
    <property type="match status" value="1"/>
</dbReference>
<dbReference type="PANTHER" id="PTHR33991">
    <property type="entry name" value="DNA REPAIR PROTEIN RECO"/>
    <property type="match status" value="1"/>
</dbReference>
<dbReference type="Pfam" id="PF11967">
    <property type="entry name" value="RecO_N"/>
    <property type="match status" value="1"/>
</dbReference>
<evidence type="ECO:0000313" key="6">
    <source>
        <dbReference type="EMBL" id="EID76661.1"/>
    </source>
</evidence>
<gene>
    <name evidence="4" type="primary">recO</name>
    <name evidence="6" type="ORF">W5A_01520</name>
</gene>
<proteinExistence type="inferred from homology"/>
<organism evidence="6 7">
    <name type="scientific">Imtechella halotolerans K1</name>
    <dbReference type="NCBI Taxonomy" id="946077"/>
    <lineage>
        <taxon>Bacteria</taxon>
        <taxon>Pseudomonadati</taxon>
        <taxon>Bacteroidota</taxon>
        <taxon>Flavobacteriia</taxon>
        <taxon>Flavobacteriales</taxon>
        <taxon>Flavobacteriaceae</taxon>
        <taxon>Imtechella</taxon>
    </lineage>
</organism>
<evidence type="ECO:0000313" key="7">
    <source>
        <dbReference type="Proteomes" id="UP000005938"/>
    </source>
</evidence>
<evidence type="ECO:0000259" key="5">
    <source>
        <dbReference type="Pfam" id="PF11967"/>
    </source>
</evidence>
<accession>I0WJU5</accession>
<dbReference type="GO" id="GO:0043590">
    <property type="term" value="C:bacterial nucleoid"/>
    <property type="evidence" value="ECO:0007669"/>
    <property type="project" value="TreeGrafter"/>
</dbReference>
<evidence type="ECO:0000256" key="3">
    <source>
        <dbReference type="ARBA" id="ARBA00023204"/>
    </source>
</evidence>
<keyword evidence="7" id="KW-1185">Reference proteome</keyword>
<evidence type="ECO:0000256" key="1">
    <source>
        <dbReference type="ARBA" id="ARBA00022763"/>
    </source>
</evidence>
<dbReference type="Gene3D" id="2.40.50.140">
    <property type="entry name" value="Nucleic acid-binding proteins"/>
    <property type="match status" value="1"/>
</dbReference>
<dbReference type="InterPro" id="IPR037278">
    <property type="entry name" value="ARFGAP/RecO"/>
</dbReference>
<dbReference type="InterPro" id="IPR022572">
    <property type="entry name" value="DNA_rep/recomb_RecO_N"/>
</dbReference>
<dbReference type="eggNOG" id="COG1381">
    <property type="taxonomic scope" value="Bacteria"/>
</dbReference>
<dbReference type="HAMAP" id="MF_00201">
    <property type="entry name" value="RecO"/>
    <property type="match status" value="1"/>
</dbReference>
<dbReference type="GO" id="GO:0006302">
    <property type="term" value="P:double-strand break repair"/>
    <property type="evidence" value="ECO:0007669"/>
    <property type="project" value="TreeGrafter"/>
</dbReference>